<proteinExistence type="predicted"/>
<evidence type="ECO:0000313" key="4">
    <source>
        <dbReference type="Proteomes" id="UP001159427"/>
    </source>
</evidence>
<dbReference type="EMBL" id="CALNXI010000055">
    <property type="protein sequence ID" value="CAH3017113.1"/>
    <property type="molecule type" value="Genomic_DNA"/>
</dbReference>
<keyword evidence="2" id="KW-0732">Signal</keyword>
<evidence type="ECO:0000313" key="3">
    <source>
        <dbReference type="EMBL" id="CAH3017113.1"/>
    </source>
</evidence>
<evidence type="ECO:0000256" key="1">
    <source>
        <dbReference type="SAM" id="Coils"/>
    </source>
</evidence>
<dbReference type="Pfam" id="PF11175">
    <property type="entry name" value="DUF2961"/>
    <property type="match status" value="1"/>
</dbReference>
<evidence type="ECO:0000256" key="2">
    <source>
        <dbReference type="SAM" id="SignalP"/>
    </source>
</evidence>
<dbReference type="InterPro" id="IPR021345">
    <property type="entry name" value="DUF2961"/>
</dbReference>
<dbReference type="Proteomes" id="UP001159427">
    <property type="component" value="Unassembled WGS sequence"/>
</dbReference>
<reference evidence="3 4" key="1">
    <citation type="submission" date="2022-05" db="EMBL/GenBank/DDBJ databases">
        <authorList>
            <consortium name="Genoscope - CEA"/>
            <person name="William W."/>
        </authorList>
    </citation>
    <scope>NUCLEOTIDE SEQUENCE [LARGE SCALE GENOMIC DNA]</scope>
</reference>
<comment type="caution">
    <text evidence="3">The sequence shown here is derived from an EMBL/GenBank/DDBJ whole genome shotgun (WGS) entry which is preliminary data.</text>
</comment>
<feature type="signal peptide" evidence="2">
    <location>
        <begin position="1"/>
        <end position="17"/>
    </location>
</feature>
<gene>
    <name evidence="3" type="ORF">PEVE_00035444</name>
</gene>
<organism evidence="3 4">
    <name type="scientific">Porites evermanni</name>
    <dbReference type="NCBI Taxonomy" id="104178"/>
    <lineage>
        <taxon>Eukaryota</taxon>
        <taxon>Metazoa</taxon>
        <taxon>Cnidaria</taxon>
        <taxon>Anthozoa</taxon>
        <taxon>Hexacorallia</taxon>
        <taxon>Scleractinia</taxon>
        <taxon>Fungiina</taxon>
        <taxon>Poritidae</taxon>
        <taxon>Porites</taxon>
    </lineage>
</organism>
<sequence>MIAAHIVIIAFLQEAVSLVHVEPNMKSFSYAIKNGFLHPKQEKTLYEHNTGQPGVITEQWFAGLECRNRSMRMRFYIDDEKKASLDFQLFTAHATGFKETDDLSNVPWGTKWFGHSAKGGGMYNTFRIPFGKSFRVTATNPCRRQFWYIIRGVENYPVVLGDLVLPPTARLKLYKRENVSLSALEFLKMAHVPSSAGAVFLVTMAATGSDLTYLEGCFRAFIDGSNEAMWLSSGTEDFFLSAYYFDAGTYQNSNAGLTYINASTGYVSAYKFFENDPLLFSKSLELWWRCSDIDFTKDKYGCPHTWPDPSPSASPDRKEYYKREKLSKKEKIAIKNIKREIQRKKKNKDSATTKRWVTPHTFRDEKPYVYATLRSLNVTTYTWVYEW</sequence>
<keyword evidence="4" id="KW-1185">Reference proteome</keyword>
<accession>A0ABN8LNK1</accession>
<keyword evidence="1" id="KW-0175">Coiled coil</keyword>
<protein>
    <submittedName>
        <fullName evidence="3">Uncharacterized protein</fullName>
    </submittedName>
</protein>
<dbReference type="Gene3D" id="2.60.120.1390">
    <property type="match status" value="2"/>
</dbReference>
<feature type="chain" id="PRO_5045550046" evidence="2">
    <location>
        <begin position="18"/>
        <end position="387"/>
    </location>
</feature>
<feature type="coiled-coil region" evidence="1">
    <location>
        <begin position="327"/>
        <end position="354"/>
    </location>
</feature>
<name>A0ABN8LNK1_9CNID</name>